<dbReference type="Pfam" id="PF16704">
    <property type="entry name" value="Rab_bind"/>
    <property type="match status" value="1"/>
</dbReference>
<reference evidence="8" key="1">
    <citation type="submission" date="2021-02" db="EMBL/GenBank/DDBJ databases">
        <authorList>
            <person name="Nowell W R."/>
        </authorList>
    </citation>
    <scope>NUCLEOTIDE SEQUENCE</scope>
</reference>
<dbReference type="PROSITE" id="PS50913">
    <property type="entry name" value="GRIP"/>
    <property type="match status" value="1"/>
</dbReference>
<dbReference type="Proteomes" id="UP000663882">
    <property type="component" value="Unassembled WGS sequence"/>
</dbReference>
<name>A0A814ID43_9BILA</name>
<comment type="subcellular location">
    <subcellularLocation>
        <location evidence="1">Cytoplasm</location>
    </subcellularLocation>
</comment>
<proteinExistence type="predicted"/>
<evidence type="ECO:0000313" key="9">
    <source>
        <dbReference type="Proteomes" id="UP000663882"/>
    </source>
</evidence>
<dbReference type="Pfam" id="PF01465">
    <property type="entry name" value="GRIP"/>
    <property type="match status" value="1"/>
</dbReference>
<feature type="compositionally biased region" description="Polar residues" evidence="6">
    <location>
        <begin position="484"/>
        <end position="494"/>
    </location>
</feature>
<dbReference type="PANTHER" id="PTHR18902">
    <property type="entry name" value="NUCLEAR MITOTIC APPARATUS PROTEIN 1-RELATED"/>
    <property type="match status" value="1"/>
</dbReference>
<evidence type="ECO:0000256" key="2">
    <source>
        <dbReference type="ARBA" id="ARBA00022490"/>
    </source>
</evidence>
<feature type="domain" description="GRIP" evidence="7">
    <location>
        <begin position="591"/>
        <end position="641"/>
    </location>
</feature>
<dbReference type="InterPro" id="IPR032023">
    <property type="entry name" value="GCC2_Rab_bind"/>
</dbReference>
<keyword evidence="3" id="KW-0597">Phosphoprotein</keyword>
<feature type="non-terminal residue" evidence="8">
    <location>
        <position position="1"/>
    </location>
</feature>
<feature type="coiled-coil region" evidence="5">
    <location>
        <begin position="62"/>
        <end position="265"/>
    </location>
</feature>
<feature type="compositionally biased region" description="Basic and acidic residues" evidence="6">
    <location>
        <begin position="473"/>
        <end position="483"/>
    </location>
</feature>
<evidence type="ECO:0000256" key="5">
    <source>
        <dbReference type="SAM" id="Coils"/>
    </source>
</evidence>
<dbReference type="Gene3D" id="1.10.220.60">
    <property type="entry name" value="GRIP domain"/>
    <property type="match status" value="1"/>
</dbReference>
<dbReference type="InterPro" id="IPR000237">
    <property type="entry name" value="GRIP_dom"/>
</dbReference>
<evidence type="ECO:0000259" key="7">
    <source>
        <dbReference type="PROSITE" id="PS50913"/>
    </source>
</evidence>
<evidence type="ECO:0000256" key="1">
    <source>
        <dbReference type="ARBA" id="ARBA00004496"/>
    </source>
</evidence>
<protein>
    <recommendedName>
        <fullName evidence="7">GRIP domain-containing protein</fullName>
    </recommendedName>
</protein>
<feature type="coiled-coil region" evidence="5">
    <location>
        <begin position="413"/>
        <end position="440"/>
    </location>
</feature>
<accession>A0A814ID43</accession>
<feature type="coiled-coil region" evidence="5">
    <location>
        <begin position="298"/>
        <end position="372"/>
    </location>
</feature>
<keyword evidence="2" id="KW-0963">Cytoplasm</keyword>
<feature type="region of interest" description="Disordered" evidence="6">
    <location>
        <begin position="473"/>
        <end position="494"/>
    </location>
</feature>
<comment type="caution">
    <text evidence="8">The sequence shown here is derived from an EMBL/GenBank/DDBJ whole genome shotgun (WGS) entry which is preliminary data.</text>
</comment>
<dbReference type="EMBL" id="CAJNOO010000745">
    <property type="protein sequence ID" value="CAF1024046.1"/>
    <property type="molecule type" value="Genomic_DNA"/>
</dbReference>
<organism evidence="8 9">
    <name type="scientific">Rotaria sordida</name>
    <dbReference type="NCBI Taxonomy" id="392033"/>
    <lineage>
        <taxon>Eukaryota</taxon>
        <taxon>Metazoa</taxon>
        <taxon>Spiralia</taxon>
        <taxon>Gnathifera</taxon>
        <taxon>Rotifera</taxon>
        <taxon>Eurotatoria</taxon>
        <taxon>Bdelloidea</taxon>
        <taxon>Philodinida</taxon>
        <taxon>Philodinidae</taxon>
        <taxon>Rotaria</taxon>
    </lineage>
</organism>
<keyword evidence="4 5" id="KW-0175">Coiled coil</keyword>
<gene>
    <name evidence="8" type="ORF">RFH988_LOCUS15350</name>
</gene>
<dbReference type="GO" id="GO:0005737">
    <property type="term" value="C:cytoplasm"/>
    <property type="evidence" value="ECO:0007669"/>
    <property type="project" value="UniProtKB-SubCell"/>
</dbReference>
<sequence length="680" mass="80118">TIENLKHELELNIIPMQDIQLKQSCDNNEQQQTILLNHHHQSELEIISKDNEIHNQIINDSNDKMKKQISDSNENIQELKEKYQKMKILLTRLKKELQEKAQQHQPKQSLIDLELADYDKIIKNLKDDLINKDKEIQDLNDELSNWTDKYTCLKLENNNLEQQNIQIEERANKFKALLDNVKKELQHAKELELQRHYNDDHTSVLIEKLQNDLDQNKTLINDLQNEKQQLIEKLNDHNETTQRTINLLEQNLHIAKHDLDITKQDNDTLQDDFNNYKIRAQSVLKQQQLNQRDRTPSLADKQIELEETIEKLNITLRETNNKIQLLISENETFQKEQDRFIELQAKLMNESKKREQDLRKQHKIEIDNIENEYLQRINDNDDKLKNAILHNDTLSTAFKEQISTIESDHKHTISILQNDLEISRQEIQQLKIHIELLQQTNIDNKENSTSNPESSHIGINNHCNRDDTLACSTDERQQGEKPESTNINHQSSNITMKISDNVLHDINSSSTIENNTTTNTQSSLNDKSRDNIYEYIQLERQHSEDELNKTKLILFDTKELLQESELNNIRLNEQIKLLKDEIRRLERNMDRAESISNLEYLKNIILKFFILKSTHERLQLIPVLVTMLKLSPDEQAQLVRVANLSTTITIDENSTNNESLNRHMTNDVNSSSWSSYLNIW</sequence>
<evidence type="ECO:0000256" key="6">
    <source>
        <dbReference type="SAM" id="MobiDB-lite"/>
    </source>
</evidence>
<feature type="coiled-coil region" evidence="5">
    <location>
        <begin position="561"/>
        <end position="595"/>
    </location>
</feature>
<evidence type="ECO:0000256" key="4">
    <source>
        <dbReference type="ARBA" id="ARBA00023054"/>
    </source>
</evidence>
<dbReference type="PANTHER" id="PTHR18902:SF25">
    <property type="entry name" value="GRIP AND COILED-COIL DOMAIN-CONTAINING PROTEIN 2"/>
    <property type="match status" value="1"/>
</dbReference>
<dbReference type="OrthoDB" id="1926336at2759"/>
<evidence type="ECO:0000313" key="8">
    <source>
        <dbReference type="EMBL" id="CAF1024046.1"/>
    </source>
</evidence>
<dbReference type="SMART" id="SM00755">
    <property type="entry name" value="Grip"/>
    <property type="match status" value="1"/>
</dbReference>
<dbReference type="InterPro" id="IPR051841">
    <property type="entry name" value="MT-Golgi_org_protein"/>
</dbReference>
<evidence type="ECO:0000256" key="3">
    <source>
        <dbReference type="ARBA" id="ARBA00022553"/>
    </source>
</evidence>
<dbReference type="AlphaFoldDB" id="A0A814ID43"/>